<dbReference type="InterPro" id="IPR009050">
    <property type="entry name" value="Globin-like_sf"/>
</dbReference>
<keyword evidence="4" id="KW-0349">Heme</keyword>
<dbReference type="Gene3D" id="3.40.50.80">
    <property type="entry name" value="Nucleotide-binding domain of ferredoxin-NADP reductase (FNR) module"/>
    <property type="match status" value="1"/>
</dbReference>
<evidence type="ECO:0000313" key="12">
    <source>
        <dbReference type="EMBL" id="CAK7213233.1"/>
    </source>
</evidence>
<dbReference type="SUPFAM" id="SSF46458">
    <property type="entry name" value="Globin-like"/>
    <property type="match status" value="1"/>
</dbReference>
<comment type="catalytic activity">
    <reaction evidence="9">
        <text>2 nitric oxide + NADPH + 2 O2 = 2 nitrate + NADP(+) + H(+)</text>
        <dbReference type="Rhea" id="RHEA:19465"/>
        <dbReference type="ChEBI" id="CHEBI:15378"/>
        <dbReference type="ChEBI" id="CHEBI:15379"/>
        <dbReference type="ChEBI" id="CHEBI:16480"/>
        <dbReference type="ChEBI" id="CHEBI:17632"/>
        <dbReference type="ChEBI" id="CHEBI:57783"/>
        <dbReference type="ChEBI" id="CHEBI:58349"/>
        <dbReference type="EC" id="1.14.12.17"/>
    </reaction>
</comment>
<dbReference type="Pfam" id="PF00175">
    <property type="entry name" value="NAD_binding_1"/>
    <property type="match status" value="1"/>
</dbReference>
<dbReference type="Gene3D" id="2.40.30.10">
    <property type="entry name" value="Translation factors"/>
    <property type="match status" value="1"/>
</dbReference>
<reference evidence="12 13" key="1">
    <citation type="submission" date="2024-01" db="EMBL/GenBank/DDBJ databases">
        <authorList>
            <person name="Allen C."/>
            <person name="Tagirdzhanova G."/>
        </authorList>
    </citation>
    <scope>NUCLEOTIDE SEQUENCE [LARGE SCALE GENOMIC DNA]</scope>
</reference>
<dbReference type="InterPro" id="IPR000971">
    <property type="entry name" value="Globin"/>
</dbReference>
<evidence type="ECO:0000259" key="11">
    <source>
        <dbReference type="PROSITE" id="PS51384"/>
    </source>
</evidence>
<feature type="domain" description="Globin" evidence="10">
    <location>
        <begin position="29"/>
        <end position="166"/>
    </location>
</feature>
<dbReference type="InterPro" id="IPR001433">
    <property type="entry name" value="OxRdtase_FAD/NAD-bd"/>
</dbReference>
<evidence type="ECO:0000259" key="10">
    <source>
        <dbReference type="PROSITE" id="PS01033"/>
    </source>
</evidence>
<dbReference type="CDD" id="cd08922">
    <property type="entry name" value="FHb-globin"/>
    <property type="match status" value="1"/>
</dbReference>
<comment type="catalytic activity">
    <reaction evidence="8">
        <text>2 nitric oxide + NADH + 2 O2 = 2 nitrate + NAD(+) + H(+)</text>
        <dbReference type="Rhea" id="RHEA:19469"/>
        <dbReference type="ChEBI" id="CHEBI:15378"/>
        <dbReference type="ChEBI" id="CHEBI:15379"/>
        <dbReference type="ChEBI" id="CHEBI:16480"/>
        <dbReference type="ChEBI" id="CHEBI:17632"/>
        <dbReference type="ChEBI" id="CHEBI:57540"/>
        <dbReference type="ChEBI" id="CHEBI:57945"/>
        <dbReference type="EC" id="1.14.12.17"/>
    </reaction>
</comment>
<dbReference type="InterPro" id="IPR017938">
    <property type="entry name" value="Riboflavin_synthase-like_b-brl"/>
</dbReference>
<dbReference type="PANTHER" id="PTHR43396:SF3">
    <property type="entry name" value="FLAVOHEMOPROTEIN"/>
    <property type="match status" value="1"/>
</dbReference>
<keyword evidence="5" id="KW-0479">Metal-binding</keyword>
<dbReference type="PROSITE" id="PS51384">
    <property type="entry name" value="FAD_FR"/>
    <property type="match status" value="1"/>
</dbReference>
<dbReference type="Gene3D" id="1.10.490.10">
    <property type="entry name" value="Globins"/>
    <property type="match status" value="1"/>
</dbReference>
<keyword evidence="7" id="KW-0520">NAD</keyword>
<evidence type="ECO:0000256" key="2">
    <source>
        <dbReference type="ARBA" id="ARBA00012229"/>
    </source>
</evidence>
<keyword evidence="13" id="KW-1185">Reference proteome</keyword>
<evidence type="ECO:0000256" key="6">
    <source>
        <dbReference type="ARBA" id="ARBA00023004"/>
    </source>
</evidence>
<name>A0ABP0B147_9PEZI</name>
<sequence>MTTAETVQPQDVAQKLPPTATAAVKTAPSVTPEQIAIVKATAPVLKDYGVTITTLFYKNMIDANPELKNVFSLTSQATGAQPRALAAAVLGYATFIDDLPRLRHAVERIAHKHASLQIYPEQYAIVGKYLMEAIGLVLGDAATPEIVDAWTAAYGVLASVFIGREKTLYAEAKARDGHKGWAGWRKFRVQRREYAAGEGATEGILSLYLAPVDGKPLPSYEPGQYVSLQVFIPEQGVLQSRQYSLSQAPRSAGDYYRISVRRDNGGNGATAPGVISNLLHDKIKEGDEVELSQPQGEFIVEESPVPTSSSAVAEAAANPAAPESLAPLVLLSAGVGATPVMSILETAAPQGRTISWLHGSHSSKVLPFSKEVQAIRAANPERIQTYTALTLPETEAATAPNDVVVTGTHLKVAELPVADRDRLLHISDKRTGYYICGPSSFMLESRDALQALGVDPERIHLELFDTGDL</sequence>
<evidence type="ECO:0000256" key="7">
    <source>
        <dbReference type="ARBA" id="ARBA00023027"/>
    </source>
</evidence>
<dbReference type="InterPro" id="IPR039261">
    <property type="entry name" value="FNR_nucleotide-bd"/>
</dbReference>
<evidence type="ECO:0000256" key="8">
    <source>
        <dbReference type="ARBA" id="ARBA00048649"/>
    </source>
</evidence>
<protein>
    <recommendedName>
        <fullName evidence="2">nitric oxide dioxygenase</fullName>
        <ecNumber evidence="2">1.14.12.17</ecNumber>
    </recommendedName>
</protein>
<dbReference type="InterPro" id="IPR017927">
    <property type="entry name" value="FAD-bd_FR_type"/>
</dbReference>
<dbReference type="CDD" id="cd06184">
    <property type="entry name" value="flavohem_like_fad_nad_binding"/>
    <property type="match status" value="1"/>
</dbReference>
<dbReference type="Pfam" id="PF00042">
    <property type="entry name" value="Globin"/>
    <property type="match status" value="1"/>
</dbReference>
<evidence type="ECO:0000256" key="3">
    <source>
        <dbReference type="ARBA" id="ARBA00022575"/>
    </source>
</evidence>
<evidence type="ECO:0000256" key="5">
    <source>
        <dbReference type="ARBA" id="ARBA00022723"/>
    </source>
</evidence>
<keyword evidence="6" id="KW-0408">Iron</keyword>
<evidence type="ECO:0000256" key="4">
    <source>
        <dbReference type="ARBA" id="ARBA00022617"/>
    </source>
</evidence>
<dbReference type="InterPro" id="IPR012292">
    <property type="entry name" value="Globin/Proto"/>
</dbReference>
<dbReference type="SUPFAM" id="SSF63380">
    <property type="entry name" value="Riboflavin synthase domain-like"/>
    <property type="match status" value="1"/>
</dbReference>
<feature type="domain" description="FAD-binding FR-type" evidence="11">
    <location>
        <begin position="182"/>
        <end position="301"/>
    </location>
</feature>
<evidence type="ECO:0000313" key="13">
    <source>
        <dbReference type="Proteomes" id="UP001642406"/>
    </source>
</evidence>
<comment type="caution">
    <text evidence="12">The sequence shown here is derived from an EMBL/GenBank/DDBJ whole genome shotgun (WGS) entry which is preliminary data.</text>
</comment>
<dbReference type="SUPFAM" id="SSF52343">
    <property type="entry name" value="Ferredoxin reductase-like, C-terminal NADP-linked domain"/>
    <property type="match status" value="1"/>
</dbReference>
<dbReference type="PROSITE" id="PS01033">
    <property type="entry name" value="GLOBIN"/>
    <property type="match status" value="1"/>
</dbReference>
<dbReference type="PANTHER" id="PTHR43396">
    <property type="entry name" value="FLAVOHEMOPROTEIN"/>
    <property type="match status" value="1"/>
</dbReference>
<evidence type="ECO:0000256" key="9">
    <source>
        <dbReference type="ARBA" id="ARBA00049433"/>
    </source>
</evidence>
<dbReference type="Proteomes" id="UP001642406">
    <property type="component" value="Unassembled WGS sequence"/>
</dbReference>
<dbReference type="EMBL" id="CAWUHC010000009">
    <property type="protein sequence ID" value="CAK7213233.1"/>
    <property type="molecule type" value="Genomic_DNA"/>
</dbReference>
<organism evidence="12 13">
    <name type="scientific">Sporothrix bragantina</name>
    <dbReference type="NCBI Taxonomy" id="671064"/>
    <lineage>
        <taxon>Eukaryota</taxon>
        <taxon>Fungi</taxon>
        <taxon>Dikarya</taxon>
        <taxon>Ascomycota</taxon>
        <taxon>Pezizomycotina</taxon>
        <taxon>Sordariomycetes</taxon>
        <taxon>Sordariomycetidae</taxon>
        <taxon>Ophiostomatales</taxon>
        <taxon>Ophiostomataceae</taxon>
        <taxon>Sporothrix</taxon>
    </lineage>
</organism>
<proteinExistence type="inferred from homology"/>
<evidence type="ECO:0000256" key="1">
    <source>
        <dbReference type="ARBA" id="ARBA00006401"/>
    </source>
</evidence>
<dbReference type="EC" id="1.14.12.17" evidence="2"/>
<accession>A0ABP0B147</accession>
<gene>
    <name evidence="12" type="ORF">SBRCBS47491_001732</name>
</gene>
<comment type="similarity">
    <text evidence="1">In the C-terminal section; belongs to the flavoprotein pyridine nucleotide cytochrome reductase family.</text>
</comment>
<keyword evidence="3" id="KW-0216">Detoxification</keyword>